<sequence>MLCAQFPEGCCVDHITLGDSKDLRTWTLHGGGEEWPLTVSVDLLHAALGSSAQTSFVQVDHNDVGQHLYVGFGQVLEYIDKGTTASALTVVTEDEVKALKSTGRSVLILPTIGGQKALHQGYAPAADVPADDLDLCPPASLYRNYNIVEDLTLGRFQRIMLSDEHTLQTGIGRNGVKIFNHLSLIVNCHESRKAHREGKYNVGTANPKILYHPIHELISSPDRVITVMDEIQEQIWESQQQGSIAVHCLAGVHRAPTVVVCQYLYRHYILGQKHICNDVREIYRRLQKIRPGVAPLSYITLIDIYHRYLIQKAGGAI</sequence>
<accession>A0A7S1AIT5</accession>
<evidence type="ECO:0000313" key="2">
    <source>
        <dbReference type="EMBL" id="CAD8855649.1"/>
    </source>
</evidence>
<protein>
    <recommendedName>
        <fullName evidence="1">Tyrosine specific protein phosphatases domain-containing protein</fullName>
    </recommendedName>
</protein>
<feature type="domain" description="Tyrosine specific protein phosphatases" evidence="1">
    <location>
        <begin position="222"/>
        <end position="293"/>
    </location>
</feature>
<dbReference type="SUPFAM" id="SSF52799">
    <property type="entry name" value="(Phosphotyrosine protein) phosphatases II"/>
    <property type="match status" value="1"/>
</dbReference>
<dbReference type="GO" id="GO:0004725">
    <property type="term" value="F:protein tyrosine phosphatase activity"/>
    <property type="evidence" value="ECO:0007669"/>
    <property type="project" value="InterPro"/>
</dbReference>
<dbReference type="EMBL" id="HBFQ01042413">
    <property type="protein sequence ID" value="CAD8855649.1"/>
    <property type="molecule type" value="Transcribed_RNA"/>
</dbReference>
<dbReference type="InterPro" id="IPR029021">
    <property type="entry name" value="Prot-tyrosine_phosphatase-like"/>
</dbReference>
<dbReference type="InterPro" id="IPR000242">
    <property type="entry name" value="PTP_cat"/>
</dbReference>
<dbReference type="AlphaFoldDB" id="A0A7S1AIT5"/>
<dbReference type="InterPro" id="IPR000387">
    <property type="entry name" value="Tyr_Pase_dom"/>
</dbReference>
<reference evidence="2" key="1">
    <citation type="submission" date="2021-01" db="EMBL/GenBank/DDBJ databases">
        <authorList>
            <person name="Corre E."/>
            <person name="Pelletier E."/>
            <person name="Niang G."/>
            <person name="Scheremetjew M."/>
            <person name="Finn R."/>
            <person name="Kale V."/>
            <person name="Holt S."/>
            <person name="Cochrane G."/>
            <person name="Meng A."/>
            <person name="Brown T."/>
            <person name="Cohen L."/>
        </authorList>
    </citation>
    <scope>NUCLEOTIDE SEQUENCE</scope>
</reference>
<dbReference type="Gene3D" id="3.90.190.10">
    <property type="entry name" value="Protein tyrosine phosphatase superfamily"/>
    <property type="match status" value="1"/>
</dbReference>
<proteinExistence type="predicted"/>
<name>A0A7S1AIT5_NOCSC</name>
<dbReference type="PROSITE" id="PS50056">
    <property type="entry name" value="TYR_PHOSPHATASE_2"/>
    <property type="match status" value="1"/>
</dbReference>
<organism evidence="2">
    <name type="scientific">Noctiluca scintillans</name>
    <name type="common">Sea sparkle</name>
    <name type="synonym">Red tide dinoflagellate</name>
    <dbReference type="NCBI Taxonomy" id="2966"/>
    <lineage>
        <taxon>Eukaryota</taxon>
        <taxon>Sar</taxon>
        <taxon>Alveolata</taxon>
        <taxon>Dinophyceae</taxon>
        <taxon>Noctilucales</taxon>
        <taxon>Noctilucaceae</taxon>
        <taxon>Noctiluca</taxon>
    </lineage>
</organism>
<evidence type="ECO:0000259" key="1">
    <source>
        <dbReference type="PROSITE" id="PS50056"/>
    </source>
</evidence>
<dbReference type="Pfam" id="PF00102">
    <property type="entry name" value="Y_phosphatase"/>
    <property type="match status" value="1"/>
</dbReference>
<gene>
    <name evidence="2" type="ORF">NSCI0253_LOCUS30001</name>
</gene>